<keyword evidence="2" id="KW-0288">FMN</keyword>
<dbReference type="AlphaFoldDB" id="T0APE0"/>
<name>T0APE0_9RHOO</name>
<evidence type="ECO:0000259" key="4">
    <source>
        <dbReference type="Pfam" id="PF00881"/>
    </source>
</evidence>
<accession>T0APE0</accession>
<evidence type="ECO:0000313" key="5">
    <source>
        <dbReference type="EMBL" id="EPZ14719.1"/>
    </source>
</evidence>
<keyword evidence="1" id="KW-0285">Flavoprotein</keyword>
<dbReference type="GO" id="GO:0016491">
    <property type="term" value="F:oxidoreductase activity"/>
    <property type="evidence" value="ECO:0007669"/>
    <property type="project" value="UniProtKB-KW"/>
</dbReference>
<keyword evidence="6" id="KW-1185">Reference proteome</keyword>
<evidence type="ECO:0000313" key="6">
    <source>
        <dbReference type="Proteomes" id="UP000015455"/>
    </source>
</evidence>
<dbReference type="OrthoDB" id="9773807at2"/>
<dbReference type="eggNOG" id="COG0778">
    <property type="taxonomic scope" value="Bacteria"/>
</dbReference>
<comment type="caution">
    <text evidence="5">The sequence shown here is derived from an EMBL/GenBank/DDBJ whole genome shotgun (WGS) entry which is preliminary data.</text>
</comment>
<dbReference type="InterPro" id="IPR029479">
    <property type="entry name" value="Nitroreductase"/>
</dbReference>
<gene>
    <name evidence="5" type="ORF">M622_04515</name>
</gene>
<keyword evidence="3" id="KW-0560">Oxidoreductase</keyword>
<proteinExistence type="predicted"/>
<dbReference type="InterPro" id="IPR000415">
    <property type="entry name" value="Nitroreductase-like"/>
</dbReference>
<evidence type="ECO:0000256" key="2">
    <source>
        <dbReference type="ARBA" id="ARBA00022643"/>
    </source>
</evidence>
<protein>
    <recommendedName>
        <fullName evidence="4">Nitroreductase domain-containing protein</fullName>
    </recommendedName>
</protein>
<organism evidence="5 6">
    <name type="scientific">Thauera terpenica 58Eu</name>
    <dbReference type="NCBI Taxonomy" id="1348657"/>
    <lineage>
        <taxon>Bacteria</taxon>
        <taxon>Pseudomonadati</taxon>
        <taxon>Pseudomonadota</taxon>
        <taxon>Betaproteobacteria</taxon>
        <taxon>Rhodocyclales</taxon>
        <taxon>Zoogloeaceae</taxon>
        <taxon>Thauera</taxon>
    </lineage>
</organism>
<evidence type="ECO:0000256" key="3">
    <source>
        <dbReference type="ARBA" id="ARBA00023002"/>
    </source>
</evidence>
<dbReference type="Gene3D" id="3.40.109.10">
    <property type="entry name" value="NADH Oxidase"/>
    <property type="match status" value="1"/>
</dbReference>
<dbReference type="Proteomes" id="UP000015455">
    <property type="component" value="Unassembled WGS sequence"/>
</dbReference>
<reference evidence="5 6" key="1">
    <citation type="submission" date="2013-06" db="EMBL/GenBank/DDBJ databases">
        <title>Draft genome sequence of Thauera terpenica.</title>
        <authorList>
            <person name="Liu B."/>
            <person name="Frostegard A.H."/>
            <person name="Shapleigh J.P."/>
        </authorList>
    </citation>
    <scope>NUCLEOTIDE SEQUENCE [LARGE SCALE GENOMIC DNA]</scope>
    <source>
        <strain evidence="5 6">58Eu</strain>
    </source>
</reference>
<dbReference type="InterPro" id="IPR050627">
    <property type="entry name" value="Nitroreductase/BluB"/>
</dbReference>
<dbReference type="PANTHER" id="PTHR23026">
    <property type="entry name" value="NADPH NITROREDUCTASE"/>
    <property type="match status" value="1"/>
</dbReference>
<dbReference type="EMBL" id="ATJV01000070">
    <property type="protein sequence ID" value="EPZ14719.1"/>
    <property type="molecule type" value="Genomic_DNA"/>
</dbReference>
<dbReference type="CDD" id="cd02136">
    <property type="entry name" value="PnbA_NfnB-like"/>
    <property type="match status" value="1"/>
</dbReference>
<dbReference type="PANTHER" id="PTHR23026:SF90">
    <property type="entry name" value="IODOTYROSINE DEIODINASE 1"/>
    <property type="match status" value="1"/>
</dbReference>
<dbReference type="Pfam" id="PF00881">
    <property type="entry name" value="Nitroreductase"/>
    <property type="match status" value="1"/>
</dbReference>
<sequence length="228" mass="24915">MQLPDIDHATAFADIVDRRVSTRAFLPDPLPRADIERALALACRAPSNCNTQPWMIAVASAAVRDRLAAGISAQMMAGRMKPDLPYDGRYQGLHRERQIAAAETLYATLGIAREDKAGRQAQFMENYAFFGAPHVAFFFLPAGCGAREAADLGMCAQSFMLALASMGYGSCPQTSLSFHPDLVRAEFDLAPESQLLFGVSFGRIDTTAAVNRVRVPRDLARCTQIRED</sequence>
<feature type="domain" description="Nitroreductase" evidence="4">
    <location>
        <begin position="18"/>
        <end position="203"/>
    </location>
</feature>
<dbReference type="RefSeq" id="WP_021250061.1">
    <property type="nucleotide sequence ID" value="NZ_ATJV01000070.1"/>
</dbReference>
<dbReference type="PATRIC" id="fig|1348657.5.peg.2660"/>
<dbReference type="SUPFAM" id="SSF55469">
    <property type="entry name" value="FMN-dependent nitroreductase-like"/>
    <property type="match status" value="1"/>
</dbReference>
<dbReference type="STRING" id="1348657.M622_04515"/>
<evidence type="ECO:0000256" key="1">
    <source>
        <dbReference type="ARBA" id="ARBA00022630"/>
    </source>
</evidence>